<dbReference type="Gene3D" id="3.40.50.1000">
    <property type="entry name" value="HAD superfamily/HAD-like"/>
    <property type="match status" value="1"/>
</dbReference>
<dbReference type="OrthoDB" id="9807630at2"/>
<dbReference type="PANTHER" id="PTHR43434:SF1">
    <property type="entry name" value="PHOSPHOGLYCOLATE PHOSPHATASE"/>
    <property type="match status" value="1"/>
</dbReference>
<dbReference type="EMBL" id="REFR01000010">
    <property type="protein sequence ID" value="RMB08616.1"/>
    <property type="molecule type" value="Genomic_DNA"/>
</dbReference>
<comment type="catalytic activity">
    <reaction evidence="1">
        <text>2-phosphoglycolate + H2O = glycolate + phosphate</text>
        <dbReference type="Rhea" id="RHEA:14369"/>
        <dbReference type="ChEBI" id="CHEBI:15377"/>
        <dbReference type="ChEBI" id="CHEBI:29805"/>
        <dbReference type="ChEBI" id="CHEBI:43474"/>
        <dbReference type="ChEBI" id="CHEBI:58033"/>
        <dbReference type="EC" id="3.1.3.18"/>
    </reaction>
</comment>
<name>A0A3M0CPA2_9PROT</name>
<dbReference type="InParanoid" id="A0A3M0CPA2"/>
<reference evidence="5 6" key="1">
    <citation type="submission" date="2018-10" db="EMBL/GenBank/DDBJ databases">
        <title>Genomic Encyclopedia of Archaeal and Bacterial Type Strains, Phase II (KMG-II): from individual species to whole genera.</title>
        <authorList>
            <person name="Goeker M."/>
        </authorList>
    </citation>
    <scope>NUCLEOTIDE SEQUENCE [LARGE SCALE GENOMIC DNA]</scope>
    <source>
        <strain evidence="5 6">DSM 25217</strain>
    </source>
</reference>
<evidence type="ECO:0000256" key="4">
    <source>
        <dbReference type="ARBA" id="ARBA00013078"/>
    </source>
</evidence>
<proteinExistence type="inferred from homology"/>
<sequence>MTVAFDFDGTLVTAGPRQALCLRAVARRYNVHLDPVDVWTAKREGRSNAAILSDMGLGEALAARIAAEWRAIIETPYWLLLDVVFDDVLTVLQSLTARGEDCFLITARQHDRWLRQQVDRLHLSGYFTGIHCVSPQDAVRRKAALLERIRPWAFFGDSEADYQAAQKAGIPFAAVSTGQRSARFLKARGIDRVSETLTGALAAMTIDYGSGPVPGEKD</sequence>
<dbReference type="SUPFAM" id="SSF56784">
    <property type="entry name" value="HAD-like"/>
    <property type="match status" value="1"/>
</dbReference>
<dbReference type="GO" id="GO:0008967">
    <property type="term" value="F:phosphoglycolate phosphatase activity"/>
    <property type="evidence" value="ECO:0007669"/>
    <property type="project" value="UniProtKB-EC"/>
</dbReference>
<keyword evidence="5" id="KW-0378">Hydrolase</keyword>
<protein>
    <recommendedName>
        <fullName evidence="4">phosphoglycolate phosphatase</fullName>
        <ecNumber evidence="4">3.1.3.18</ecNumber>
    </recommendedName>
</protein>
<dbReference type="EC" id="3.1.3.18" evidence="4"/>
<dbReference type="InterPro" id="IPR050155">
    <property type="entry name" value="HAD-like_hydrolase_sf"/>
</dbReference>
<organism evidence="5 6">
    <name type="scientific">Eilatimonas milleporae</name>
    <dbReference type="NCBI Taxonomy" id="911205"/>
    <lineage>
        <taxon>Bacteria</taxon>
        <taxon>Pseudomonadati</taxon>
        <taxon>Pseudomonadota</taxon>
        <taxon>Alphaproteobacteria</taxon>
        <taxon>Kordiimonadales</taxon>
        <taxon>Kordiimonadaceae</taxon>
        <taxon>Eilatimonas</taxon>
    </lineage>
</organism>
<evidence type="ECO:0000256" key="2">
    <source>
        <dbReference type="ARBA" id="ARBA00004818"/>
    </source>
</evidence>
<dbReference type="SFLD" id="SFLDS00003">
    <property type="entry name" value="Haloacid_Dehalogenase"/>
    <property type="match status" value="1"/>
</dbReference>
<evidence type="ECO:0000313" key="5">
    <source>
        <dbReference type="EMBL" id="RMB08616.1"/>
    </source>
</evidence>
<dbReference type="RefSeq" id="WP_121937967.1">
    <property type="nucleotide sequence ID" value="NZ_REFR01000010.1"/>
</dbReference>
<dbReference type="InterPro" id="IPR036412">
    <property type="entry name" value="HAD-like_sf"/>
</dbReference>
<comment type="pathway">
    <text evidence="2">Organic acid metabolism; glycolate biosynthesis; glycolate from 2-phosphoglycolate: step 1/1.</text>
</comment>
<comment type="similarity">
    <text evidence="3">Belongs to the HAD-like hydrolase superfamily. CbbY/CbbZ/Gph/YieH family.</text>
</comment>
<keyword evidence="6" id="KW-1185">Reference proteome</keyword>
<dbReference type="InterPro" id="IPR023214">
    <property type="entry name" value="HAD_sf"/>
</dbReference>
<evidence type="ECO:0000256" key="3">
    <source>
        <dbReference type="ARBA" id="ARBA00006171"/>
    </source>
</evidence>
<dbReference type="Proteomes" id="UP000271227">
    <property type="component" value="Unassembled WGS sequence"/>
</dbReference>
<evidence type="ECO:0000313" key="6">
    <source>
        <dbReference type="Proteomes" id="UP000271227"/>
    </source>
</evidence>
<dbReference type="SFLD" id="SFLDG01129">
    <property type="entry name" value="C1.5:_HAD__Beta-PGM__Phosphata"/>
    <property type="match status" value="1"/>
</dbReference>
<dbReference type="CDD" id="cd01427">
    <property type="entry name" value="HAD_like"/>
    <property type="match status" value="1"/>
</dbReference>
<accession>A0A3M0CPA2</accession>
<dbReference type="GO" id="GO:0005829">
    <property type="term" value="C:cytosol"/>
    <property type="evidence" value="ECO:0007669"/>
    <property type="project" value="TreeGrafter"/>
</dbReference>
<dbReference type="AlphaFoldDB" id="A0A3M0CPA2"/>
<dbReference type="GO" id="GO:0006281">
    <property type="term" value="P:DNA repair"/>
    <property type="evidence" value="ECO:0007669"/>
    <property type="project" value="TreeGrafter"/>
</dbReference>
<comment type="caution">
    <text evidence="5">The sequence shown here is derived from an EMBL/GenBank/DDBJ whole genome shotgun (WGS) entry which is preliminary data.</text>
</comment>
<evidence type="ECO:0000256" key="1">
    <source>
        <dbReference type="ARBA" id="ARBA00000830"/>
    </source>
</evidence>
<dbReference type="Gene3D" id="1.10.150.240">
    <property type="entry name" value="Putative phosphatase, domain 2"/>
    <property type="match status" value="1"/>
</dbReference>
<dbReference type="PANTHER" id="PTHR43434">
    <property type="entry name" value="PHOSPHOGLYCOLATE PHOSPHATASE"/>
    <property type="match status" value="1"/>
</dbReference>
<dbReference type="Pfam" id="PF00702">
    <property type="entry name" value="Hydrolase"/>
    <property type="match status" value="1"/>
</dbReference>
<gene>
    <name evidence="5" type="ORF">BXY39_1251</name>
</gene>
<dbReference type="InterPro" id="IPR023198">
    <property type="entry name" value="PGP-like_dom2"/>
</dbReference>